<evidence type="ECO:0000256" key="11">
    <source>
        <dbReference type="RuleBase" id="RU004181"/>
    </source>
</evidence>
<comment type="caution">
    <text evidence="13">The sequence shown here is derived from an EMBL/GenBank/DDBJ whole genome shotgun (WGS) entry which is preliminary data.</text>
</comment>
<protein>
    <recommendedName>
        <fullName evidence="9">Lipoprotein signal peptidase</fullName>
        <ecNumber evidence="9">3.4.23.36</ecNumber>
    </recommendedName>
    <alternativeName>
        <fullName evidence="9">Prolipoprotein signal peptidase</fullName>
    </alternativeName>
    <alternativeName>
        <fullName evidence="9">Signal peptidase II</fullName>
        <shortName evidence="9">SPase II</shortName>
    </alternativeName>
</protein>
<dbReference type="Proteomes" id="UP000550714">
    <property type="component" value="Unassembled WGS sequence"/>
</dbReference>
<keyword evidence="3 9" id="KW-0645">Protease</keyword>
<evidence type="ECO:0000256" key="3">
    <source>
        <dbReference type="ARBA" id="ARBA00022670"/>
    </source>
</evidence>
<comment type="subcellular location">
    <subcellularLocation>
        <location evidence="9">Cell membrane</location>
        <topology evidence="9">Multi-pass membrane protein</topology>
    </subcellularLocation>
</comment>
<keyword evidence="8 9" id="KW-0472">Membrane</keyword>
<feature type="transmembrane region" description="Helical" evidence="9">
    <location>
        <begin position="81"/>
        <end position="101"/>
    </location>
</feature>
<comment type="pathway">
    <text evidence="9">Protein modification; lipoprotein biosynthesis (signal peptide cleavage).</text>
</comment>
<reference evidence="13 14" key="1">
    <citation type="submission" date="2020-08" db="EMBL/GenBank/DDBJ databases">
        <title>Genomic Encyclopedia of Type Strains, Phase III (KMG-III): the genomes of soil and plant-associated and newly described type strains.</title>
        <authorList>
            <person name="Whitman W."/>
        </authorList>
    </citation>
    <scope>NUCLEOTIDE SEQUENCE [LARGE SCALE GENOMIC DNA]</scope>
    <source>
        <strain evidence="13 14">CECT 8577</strain>
    </source>
</reference>
<keyword evidence="2 9" id="KW-1003">Cell membrane</keyword>
<accession>A0A839S7S1</accession>
<dbReference type="EMBL" id="JACHWU010000004">
    <property type="protein sequence ID" value="MBB3052697.1"/>
    <property type="molecule type" value="Genomic_DNA"/>
</dbReference>
<dbReference type="PRINTS" id="PR00781">
    <property type="entry name" value="LIPOSIGPTASE"/>
</dbReference>
<keyword evidence="6 9" id="KW-0378">Hydrolase</keyword>
<dbReference type="HAMAP" id="MF_00161">
    <property type="entry name" value="LspA"/>
    <property type="match status" value="1"/>
</dbReference>
<dbReference type="Pfam" id="PF01252">
    <property type="entry name" value="Peptidase_A8"/>
    <property type="match status" value="1"/>
</dbReference>
<feature type="compositionally biased region" description="Acidic residues" evidence="12">
    <location>
        <begin position="195"/>
        <end position="219"/>
    </location>
</feature>
<evidence type="ECO:0000256" key="8">
    <source>
        <dbReference type="ARBA" id="ARBA00023136"/>
    </source>
</evidence>
<comment type="similarity">
    <text evidence="1 9 11">Belongs to the peptidase A8 family.</text>
</comment>
<feature type="transmembrane region" description="Helical" evidence="9">
    <location>
        <begin position="152"/>
        <end position="176"/>
    </location>
</feature>
<feature type="active site" evidence="9">
    <location>
        <position position="141"/>
    </location>
</feature>
<keyword evidence="14" id="KW-1185">Reference proteome</keyword>
<evidence type="ECO:0000256" key="7">
    <source>
        <dbReference type="ARBA" id="ARBA00022989"/>
    </source>
</evidence>
<comment type="function">
    <text evidence="9 10">This protein specifically catalyzes the removal of signal peptides from prolipoproteins.</text>
</comment>
<keyword evidence="4 9" id="KW-0812">Transmembrane</keyword>
<proteinExistence type="inferred from homology"/>
<dbReference type="NCBIfam" id="TIGR00077">
    <property type="entry name" value="lspA"/>
    <property type="match status" value="1"/>
</dbReference>
<name>A0A839S7S1_9PSEU</name>
<evidence type="ECO:0000256" key="12">
    <source>
        <dbReference type="SAM" id="MobiDB-lite"/>
    </source>
</evidence>
<evidence type="ECO:0000256" key="2">
    <source>
        <dbReference type="ARBA" id="ARBA00022475"/>
    </source>
</evidence>
<evidence type="ECO:0000256" key="1">
    <source>
        <dbReference type="ARBA" id="ARBA00006139"/>
    </source>
</evidence>
<dbReference type="GO" id="GO:0004190">
    <property type="term" value="F:aspartic-type endopeptidase activity"/>
    <property type="evidence" value="ECO:0007669"/>
    <property type="project" value="UniProtKB-UniRule"/>
</dbReference>
<dbReference type="GO" id="GO:0005886">
    <property type="term" value="C:plasma membrane"/>
    <property type="evidence" value="ECO:0007669"/>
    <property type="project" value="UniProtKB-SubCell"/>
</dbReference>
<keyword evidence="5 9" id="KW-0064">Aspartyl protease</keyword>
<dbReference type="RefSeq" id="WP_183657325.1">
    <property type="nucleotide sequence ID" value="NZ_JACHWU010000004.1"/>
</dbReference>
<feature type="compositionally biased region" description="Low complexity" evidence="12">
    <location>
        <begin position="220"/>
        <end position="232"/>
    </location>
</feature>
<feature type="region of interest" description="Disordered" evidence="12">
    <location>
        <begin position="186"/>
        <end position="258"/>
    </location>
</feature>
<evidence type="ECO:0000256" key="4">
    <source>
        <dbReference type="ARBA" id="ARBA00022692"/>
    </source>
</evidence>
<dbReference type="GO" id="GO:0006508">
    <property type="term" value="P:proteolysis"/>
    <property type="evidence" value="ECO:0007669"/>
    <property type="project" value="UniProtKB-KW"/>
</dbReference>
<dbReference type="AlphaFoldDB" id="A0A839S7S1"/>
<dbReference type="InterPro" id="IPR001872">
    <property type="entry name" value="Peptidase_A8"/>
</dbReference>
<dbReference type="PANTHER" id="PTHR33695:SF1">
    <property type="entry name" value="LIPOPROTEIN SIGNAL PEPTIDASE"/>
    <property type="match status" value="1"/>
</dbReference>
<evidence type="ECO:0000313" key="14">
    <source>
        <dbReference type="Proteomes" id="UP000550714"/>
    </source>
</evidence>
<evidence type="ECO:0000256" key="10">
    <source>
        <dbReference type="RuleBase" id="RU000594"/>
    </source>
</evidence>
<organism evidence="13 14">
    <name type="scientific">Prauserella isguenensis</name>
    <dbReference type="NCBI Taxonomy" id="1470180"/>
    <lineage>
        <taxon>Bacteria</taxon>
        <taxon>Bacillati</taxon>
        <taxon>Actinomycetota</taxon>
        <taxon>Actinomycetes</taxon>
        <taxon>Pseudonocardiales</taxon>
        <taxon>Pseudonocardiaceae</taxon>
        <taxon>Prauserella</taxon>
    </lineage>
</organism>
<evidence type="ECO:0000256" key="6">
    <source>
        <dbReference type="ARBA" id="ARBA00022801"/>
    </source>
</evidence>
<comment type="catalytic activity">
    <reaction evidence="9 10">
        <text>Release of signal peptides from bacterial membrane prolipoproteins. Hydrolyzes -Xaa-Yaa-Zaa-|-(S,diacylglyceryl)Cys-, in which Xaa is hydrophobic (preferably Leu), and Yaa (Ala or Ser) and Zaa (Gly or Ala) have small, neutral side chains.</text>
        <dbReference type="EC" id="3.4.23.36"/>
    </reaction>
</comment>
<keyword evidence="7 9" id="KW-1133">Transmembrane helix</keyword>
<feature type="transmembrane region" description="Helical" evidence="9">
    <location>
        <begin position="108"/>
        <end position="125"/>
    </location>
</feature>
<feature type="active site" evidence="9">
    <location>
        <position position="160"/>
    </location>
</feature>
<evidence type="ECO:0000256" key="5">
    <source>
        <dbReference type="ARBA" id="ARBA00022750"/>
    </source>
</evidence>
<feature type="transmembrane region" description="Helical" evidence="9">
    <location>
        <begin position="22"/>
        <end position="39"/>
    </location>
</feature>
<dbReference type="PANTHER" id="PTHR33695">
    <property type="entry name" value="LIPOPROTEIN SIGNAL PEPTIDASE"/>
    <property type="match status" value="1"/>
</dbReference>
<sequence>MNTERETETATSGRPAGTGGRPVRYVVLLASVAAVAYLIDLGTKIAATAALEGEEPVRILGGIVHLQLVRNPYAAFGMDFGGTWILALVALAVVAVILWFARKLRSTGWAIGLGLVLAGALGNLTDRVFRAPAPMHGHVVDFLSVFGPDGRYFPVFNAADSAITVGAVLIVVLSILGRDYDGTIARGRGKHTADDTEPGEDTEPGDDTAGDDTAGDDTDAGAAIAGDTAGDPPGDGGPAGGDATRPGRAARTDTEDDA</sequence>
<evidence type="ECO:0000313" key="13">
    <source>
        <dbReference type="EMBL" id="MBB3052697.1"/>
    </source>
</evidence>
<dbReference type="PROSITE" id="PS00855">
    <property type="entry name" value="SPASE_II"/>
    <property type="match status" value="1"/>
</dbReference>
<dbReference type="UniPathway" id="UPA00665"/>
<dbReference type="EC" id="3.4.23.36" evidence="9"/>
<evidence type="ECO:0000256" key="9">
    <source>
        <dbReference type="HAMAP-Rule" id="MF_00161"/>
    </source>
</evidence>
<gene>
    <name evidence="9" type="primary">lspA</name>
    <name evidence="13" type="ORF">FHS23_003731</name>
</gene>